<feature type="chain" id="PRO_5015395382" evidence="1">
    <location>
        <begin position="26"/>
        <end position="101"/>
    </location>
</feature>
<dbReference type="Proteomes" id="UP000636010">
    <property type="component" value="Unassembled WGS sequence"/>
</dbReference>
<comment type="caution">
    <text evidence="3">The sequence shown here is derived from an EMBL/GenBank/DDBJ whole genome shotgun (WGS) entry which is preliminary data.</text>
</comment>
<reference evidence="3 4" key="2">
    <citation type="submission" date="2018-03" db="EMBL/GenBank/DDBJ databases">
        <title>Cross-interface Injection: A General Nanoliter Liquid Handling Method Applied to Single Cells Genome Amplification Automated Nanoliter Liquid Handling Applied to Single Cell Multiple Displacement Amplification.</title>
        <authorList>
            <person name="Yun J."/>
            <person name="Xu P."/>
            <person name="Xu J."/>
            <person name="Dai X."/>
            <person name="Wang Y."/>
            <person name="Zheng X."/>
            <person name="Cao C."/>
            <person name="Yi Q."/>
            <person name="Zhu Y."/>
            <person name="Wang L."/>
            <person name="Dong Z."/>
            <person name="Huang Y."/>
            <person name="Huang L."/>
            <person name="Du W."/>
        </authorList>
    </citation>
    <scope>NUCLEOTIDE SEQUENCE [LARGE SCALE GENOMIC DNA]</scope>
    <source>
        <strain evidence="3 4">Z-D1-2</strain>
    </source>
</reference>
<dbReference type="Proteomes" id="UP000240608">
    <property type="component" value="Unassembled WGS sequence"/>
</dbReference>
<keyword evidence="5" id="KW-1185">Reference proteome</keyword>
<evidence type="ECO:0000313" key="4">
    <source>
        <dbReference type="Proteomes" id="UP000240608"/>
    </source>
</evidence>
<organism evidence="3 4">
    <name type="scientific">Marivirga lumbricoides</name>
    <dbReference type="NCBI Taxonomy" id="1046115"/>
    <lineage>
        <taxon>Bacteria</taxon>
        <taxon>Pseudomonadati</taxon>
        <taxon>Bacteroidota</taxon>
        <taxon>Cytophagia</taxon>
        <taxon>Cytophagales</taxon>
        <taxon>Marivirgaceae</taxon>
        <taxon>Marivirga</taxon>
    </lineage>
</organism>
<keyword evidence="1" id="KW-0732">Signal</keyword>
<name>A0A2T4DSE6_9BACT</name>
<evidence type="ECO:0000313" key="2">
    <source>
        <dbReference type="EMBL" id="GGC51196.1"/>
    </source>
</evidence>
<proteinExistence type="predicted"/>
<accession>A0A2T4DSE6</accession>
<dbReference type="EMBL" id="BMEC01000015">
    <property type="protein sequence ID" value="GGC51196.1"/>
    <property type="molecule type" value="Genomic_DNA"/>
</dbReference>
<sequence length="101" mass="11742">MEPNKMKNIILIFALLIATNSNVFADDKELTKEAKLINEVIKSLEEVEIEDFNFGKTIDIYTPEGKLLYSFLEENVDPKALRNADLLLEDDMKKIFIKYRN</sequence>
<reference evidence="2" key="1">
    <citation type="journal article" date="2014" name="Int. J. Syst. Evol. Microbiol.">
        <title>Complete genome of a new Firmicutes species belonging to the dominant human colonic microbiota ('Ruminococcus bicirculans') reveals two chromosomes and a selective capacity to utilize plant glucans.</title>
        <authorList>
            <consortium name="NISC Comparative Sequencing Program"/>
            <person name="Wegmann U."/>
            <person name="Louis P."/>
            <person name="Goesmann A."/>
            <person name="Henrissat B."/>
            <person name="Duncan S.H."/>
            <person name="Flint H.J."/>
        </authorList>
    </citation>
    <scope>NUCLEOTIDE SEQUENCE</scope>
    <source>
        <strain evidence="2">CGMCC 1.10832</strain>
    </source>
</reference>
<evidence type="ECO:0000313" key="3">
    <source>
        <dbReference type="EMBL" id="PTB96722.1"/>
    </source>
</evidence>
<dbReference type="AlphaFoldDB" id="A0A2T4DSE6"/>
<dbReference type="EMBL" id="PYVU01000038">
    <property type="protein sequence ID" value="PTB96722.1"/>
    <property type="molecule type" value="Genomic_DNA"/>
</dbReference>
<protein>
    <submittedName>
        <fullName evidence="3">Uncharacterized protein</fullName>
    </submittedName>
</protein>
<reference evidence="2" key="4">
    <citation type="submission" date="2024-05" db="EMBL/GenBank/DDBJ databases">
        <authorList>
            <person name="Sun Q."/>
            <person name="Zhou Y."/>
        </authorList>
    </citation>
    <scope>NUCLEOTIDE SEQUENCE</scope>
    <source>
        <strain evidence="2">CGMCC 1.10832</strain>
    </source>
</reference>
<evidence type="ECO:0000313" key="5">
    <source>
        <dbReference type="Proteomes" id="UP000636010"/>
    </source>
</evidence>
<reference evidence="5" key="3">
    <citation type="journal article" date="2019" name="Int. J. Syst. Evol. Microbiol.">
        <title>The Global Catalogue of Microorganisms (GCM) 10K type strain sequencing project: providing services to taxonomists for standard genome sequencing and annotation.</title>
        <authorList>
            <consortium name="The Broad Institute Genomics Platform"/>
            <consortium name="The Broad Institute Genome Sequencing Center for Infectious Disease"/>
            <person name="Wu L."/>
            <person name="Ma J."/>
        </authorList>
    </citation>
    <scope>NUCLEOTIDE SEQUENCE [LARGE SCALE GENOMIC DNA]</scope>
    <source>
        <strain evidence="5">CGMCC 1.10832</strain>
    </source>
</reference>
<evidence type="ECO:0000256" key="1">
    <source>
        <dbReference type="SAM" id="SignalP"/>
    </source>
</evidence>
<gene>
    <name evidence="3" type="ORF">C9994_06040</name>
    <name evidence="2" type="ORF">GCM10011506_41170</name>
</gene>
<feature type="signal peptide" evidence="1">
    <location>
        <begin position="1"/>
        <end position="25"/>
    </location>
</feature>